<dbReference type="GO" id="GO:0016020">
    <property type="term" value="C:membrane"/>
    <property type="evidence" value="ECO:0007669"/>
    <property type="project" value="TreeGrafter"/>
</dbReference>
<dbReference type="Pfam" id="PF00561">
    <property type="entry name" value="Abhydrolase_1"/>
    <property type="match status" value="1"/>
</dbReference>
<organism evidence="2 3">
    <name type="scientific">Neomicrococcus aestuarii</name>
    <dbReference type="NCBI Taxonomy" id="556325"/>
    <lineage>
        <taxon>Bacteria</taxon>
        <taxon>Bacillati</taxon>
        <taxon>Actinomycetota</taxon>
        <taxon>Actinomycetes</taxon>
        <taxon>Micrococcales</taxon>
        <taxon>Micrococcaceae</taxon>
        <taxon>Neomicrococcus</taxon>
    </lineage>
</organism>
<dbReference type="EMBL" id="CP018135">
    <property type="protein sequence ID" value="APF41191.1"/>
    <property type="molecule type" value="Genomic_DNA"/>
</dbReference>
<accession>A0A1L2ZQ99</accession>
<dbReference type="STRING" id="556325.BHE16_09530"/>
<sequence>MSETRHALTVGDGITISYSVFNGTDPAVVILHGLAGSSREFTPTARALSPRKVILIDQRGHGLSTRVPADTSRTAFVGDVVRVIEAESSQPVDLVGHSMGAHTAMLVAAAHPALVRRLVLLEGNEGNGSAEDHAALGDYFLSWEVPFSSRENARESLGDGPLAQAWVADLEEREDGLYPRFDADVLVRTISVVAVPRWMEWESITAPTLAVYADGGMFTENQKAEFVGRGRNVTRADLTEASHDAHLDAFEQWITVLRGFLTAT</sequence>
<dbReference type="PRINTS" id="PR00111">
    <property type="entry name" value="ABHYDROLASE"/>
</dbReference>
<dbReference type="GO" id="GO:0016787">
    <property type="term" value="F:hydrolase activity"/>
    <property type="evidence" value="ECO:0007669"/>
    <property type="project" value="UniProtKB-KW"/>
</dbReference>
<dbReference type="Gene3D" id="3.40.50.1820">
    <property type="entry name" value="alpha/beta hydrolase"/>
    <property type="match status" value="1"/>
</dbReference>
<proteinExistence type="predicted"/>
<evidence type="ECO:0000259" key="1">
    <source>
        <dbReference type="Pfam" id="PF00561"/>
    </source>
</evidence>
<dbReference type="AlphaFoldDB" id="A0A1L2ZQ99"/>
<dbReference type="OrthoDB" id="63519at2"/>
<dbReference type="InterPro" id="IPR050266">
    <property type="entry name" value="AB_hydrolase_sf"/>
</dbReference>
<dbReference type="SUPFAM" id="SSF53474">
    <property type="entry name" value="alpha/beta-Hydrolases"/>
    <property type="match status" value="1"/>
</dbReference>
<dbReference type="InterPro" id="IPR000073">
    <property type="entry name" value="AB_hydrolase_1"/>
</dbReference>
<dbReference type="KEGG" id="nae:BHE16_09530"/>
<evidence type="ECO:0000313" key="3">
    <source>
        <dbReference type="Proteomes" id="UP000183530"/>
    </source>
</evidence>
<gene>
    <name evidence="2" type="ORF">BHE16_09530</name>
</gene>
<keyword evidence="2" id="KW-0378">Hydrolase</keyword>
<protein>
    <submittedName>
        <fullName evidence="2">Alpha/beta hydrolase</fullName>
    </submittedName>
</protein>
<dbReference type="InterPro" id="IPR029058">
    <property type="entry name" value="AB_hydrolase_fold"/>
</dbReference>
<dbReference type="RefSeq" id="WP_071894660.1">
    <property type="nucleotide sequence ID" value="NZ_CP018135.1"/>
</dbReference>
<feature type="domain" description="AB hydrolase-1" evidence="1">
    <location>
        <begin position="26"/>
        <end position="127"/>
    </location>
</feature>
<dbReference type="Proteomes" id="UP000183530">
    <property type="component" value="Chromosome"/>
</dbReference>
<evidence type="ECO:0000313" key="2">
    <source>
        <dbReference type="EMBL" id="APF41191.1"/>
    </source>
</evidence>
<name>A0A1L2ZQ99_9MICC</name>
<keyword evidence="3" id="KW-1185">Reference proteome</keyword>
<reference evidence="2 3" key="1">
    <citation type="submission" date="2016-11" db="EMBL/GenBank/DDBJ databases">
        <title>Genome sequencing of Zhihengliuella aestuarii B18 antagonistic to Plasmodiophora brassicae.</title>
        <authorList>
            <person name="Luo Y."/>
        </authorList>
    </citation>
    <scope>NUCLEOTIDE SEQUENCE [LARGE SCALE GENOMIC DNA]</scope>
    <source>
        <strain evidence="2 3">B18</strain>
    </source>
</reference>
<dbReference type="PANTHER" id="PTHR43798">
    <property type="entry name" value="MONOACYLGLYCEROL LIPASE"/>
    <property type="match status" value="1"/>
</dbReference>
<dbReference type="PANTHER" id="PTHR43798:SF33">
    <property type="entry name" value="HYDROLASE, PUTATIVE (AFU_ORTHOLOGUE AFUA_2G14860)-RELATED"/>
    <property type="match status" value="1"/>
</dbReference>